<dbReference type="AlphaFoldDB" id="A0A0P1H5U9"/>
<dbReference type="RefSeq" id="WP_058284564.1">
    <property type="nucleotide sequence ID" value="NZ_CYSR01000004.1"/>
</dbReference>
<organism evidence="1 2">
    <name type="scientific">Leisingera aquaemixtae</name>
    <dbReference type="NCBI Taxonomy" id="1396826"/>
    <lineage>
        <taxon>Bacteria</taxon>
        <taxon>Pseudomonadati</taxon>
        <taxon>Pseudomonadota</taxon>
        <taxon>Alphaproteobacteria</taxon>
        <taxon>Rhodobacterales</taxon>
        <taxon>Roseobacteraceae</taxon>
        <taxon>Leisingera</taxon>
    </lineage>
</organism>
<evidence type="ECO:0000313" key="1">
    <source>
        <dbReference type="EMBL" id="CUH98317.1"/>
    </source>
</evidence>
<dbReference type="EMBL" id="CYSR01000004">
    <property type="protein sequence ID" value="CUH98317.1"/>
    <property type="molecule type" value="Genomic_DNA"/>
</dbReference>
<dbReference type="InterPro" id="IPR006015">
    <property type="entry name" value="Universal_stress_UspA"/>
</dbReference>
<dbReference type="STRING" id="1396826.PHA8399_00431"/>
<sequence>MQRRTVLFTLGKDTPEAAVAAAAEAARDEQAYLACLLLDKLPGRPYFILGTSAFASAAMPEDWIDRLNAARTSAQSRAAAMADMLSRCGCAGDAQYAVCTGADMRLHAARRAKTCDIVQMAMGLRHDGEVFREALHGALFQSPAPVILNGSPFASYERVFLAWNGSLPASRAAHAALPYLRKAREVVIGCFDPDITEQRDGEDPGTDAAAWLSHHGCTVTVSQYPDSGAEIGRFILARAKEAGAGLAVMGAYGHSRLREAVFGGTTRTMIEQTELPVLLAH</sequence>
<evidence type="ECO:0000313" key="2">
    <source>
        <dbReference type="Proteomes" id="UP000051326"/>
    </source>
</evidence>
<protein>
    <submittedName>
        <fullName evidence="1">Universal stress protein family protein</fullName>
    </submittedName>
</protein>
<dbReference type="CDD" id="cd00293">
    <property type="entry name" value="USP-like"/>
    <property type="match status" value="1"/>
</dbReference>
<proteinExistence type="predicted"/>
<gene>
    <name evidence="1" type="ORF">PHA8399_00431</name>
</gene>
<accession>A0A0P1H5U9</accession>
<dbReference type="Gene3D" id="3.40.50.12370">
    <property type="match status" value="1"/>
</dbReference>
<dbReference type="PRINTS" id="PR01438">
    <property type="entry name" value="UNVRSLSTRESS"/>
</dbReference>
<dbReference type="Proteomes" id="UP000051326">
    <property type="component" value="Unassembled WGS sequence"/>
</dbReference>
<reference evidence="1 2" key="1">
    <citation type="submission" date="2015-09" db="EMBL/GenBank/DDBJ databases">
        <authorList>
            <consortium name="Swine Surveillance"/>
        </authorList>
    </citation>
    <scope>NUCLEOTIDE SEQUENCE [LARGE SCALE GENOMIC DNA]</scope>
    <source>
        <strain evidence="1 2">CECT 8399</strain>
    </source>
</reference>
<dbReference type="SUPFAM" id="SSF52402">
    <property type="entry name" value="Adenine nucleotide alpha hydrolases-like"/>
    <property type="match status" value="1"/>
</dbReference>
<name>A0A0P1H5U9_9RHOB</name>